<dbReference type="SUPFAM" id="SSF51120">
    <property type="entry name" value="beta-Roll"/>
    <property type="match status" value="2"/>
</dbReference>
<dbReference type="Pfam" id="PF00353">
    <property type="entry name" value="HemolysinCabind"/>
    <property type="match status" value="6"/>
</dbReference>
<dbReference type="InterPro" id="IPR011049">
    <property type="entry name" value="Serralysin-like_metalloprot_C"/>
</dbReference>
<dbReference type="Gene3D" id="2.150.10.10">
    <property type="entry name" value="Serralysin-like metalloprotease, C-terminal"/>
    <property type="match status" value="3"/>
</dbReference>
<name>A0A9Q2RXX3_9RHOB</name>
<organism evidence="5 6">
    <name type="scientific">Pseudosulfitobacter pseudonitzschiae</name>
    <dbReference type="NCBI Taxonomy" id="1402135"/>
    <lineage>
        <taxon>Bacteria</taxon>
        <taxon>Pseudomonadati</taxon>
        <taxon>Pseudomonadota</taxon>
        <taxon>Alphaproteobacteria</taxon>
        <taxon>Rhodobacterales</taxon>
        <taxon>Roseobacteraceae</taxon>
        <taxon>Pseudosulfitobacter</taxon>
    </lineage>
</organism>
<dbReference type="InterPro" id="IPR050557">
    <property type="entry name" value="RTX_toxin/Mannuronan_C5-epim"/>
</dbReference>
<feature type="chain" id="PRO_5040237559" evidence="4">
    <location>
        <begin position="16"/>
        <end position="504"/>
    </location>
</feature>
<keyword evidence="4" id="KW-0732">Signal</keyword>
<feature type="region of interest" description="Disordered" evidence="3">
    <location>
        <begin position="76"/>
        <end position="98"/>
    </location>
</feature>
<sequence length="504" mass="51808">MGLLFMMAAMFGAVAFIDNDDSATETDDTSDPLPPETPTDPVDPVDPIPDPSLALEGTSGADLLLGEEGDDIVYGRAGSDTLSGADGDDQLYGQFGRDDIAGNSGADSLYGGQGNDTLYGDAAQISTSSETDGADFLDGGAGNDQLYGGGGVDTLNGGDGDDLIVDYDLSRNEGIENGSVVDGGAGDDDIRVDGGSTITGGDGNDSIFVHADIGEEGVTEITDFVQGQDTLAFSIVISEGDTGPLTIQDTADGTGAEVYMGDTLVAEITGGQGMTLDDLDVAFVLEQNAGDVDYTDGDAGSIIEGNHSDNVINGGDGNDSIFAGYVGGDYAGENYHGGSDVLNGGAGDDYIVADSATYTAYNDGTSPIEVVHDLHVDTLNGGEGNDTLVANDGGILTGGEGEDVFVINHNMRYVDNDAYDGDNLFPEPVQITDFDPSEDVINIGYFGDFSGFSGPSSEDVTVEPWENGEGSNILLFDRVIATVPGAGTLSYADLNFDKDVARAY</sequence>
<comment type="caution">
    <text evidence="5">The sequence shown here is derived from an EMBL/GenBank/DDBJ whole genome shotgun (WGS) entry which is preliminary data.</text>
</comment>
<dbReference type="PROSITE" id="PS00330">
    <property type="entry name" value="HEMOLYSIN_CALCIUM"/>
    <property type="match status" value="2"/>
</dbReference>
<dbReference type="RefSeq" id="WP_231034550.1">
    <property type="nucleotide sequence ID" value="NZ_JAJNGX010000008.1"/>
</dbReference>
<evidence type="ECO:0000256" key="2">
    <source>
        <dbReference type="ARBA" id="ARBA00022525"/>
    </source>
</evidence>
<comment type="subcellular location">
    <subcellularLocation>
        <location evidence="1">Secreted</location>
    </subcellularLocation>
</comment>
<proteinExistence type="predicted"/>
<evidence type="ECO:0000256" key="4">
    <source>
        <dbReference type="SAM" id="SignalP"/>
    </source>
</evidence>
<reference evidence="5" key="1">
    <citation type="submission" date="2021-01" db="EMBL/GenBank/DDBJ databases">
        <title>Diatom-associated Roseobacters Show Island Model of Population Structure.</title>
        <authorList>
            <person name="Qu L."/>
            <person name="Feng X."/>
            <person name="Chen Y."/>
            <person name="Li L."/>
            <person name="Wang X."/>
            <person name="Hu Z."/>
            <person name="Wang H."/>
            <person name="Luo H."/>
        </authorList>
    </citation>
    <scope>NUCLEOTIDE SEQUENCE</scope>
    <source>
        <strain evidence="5">SM26-45</strain>
    </source>
</reference>
<feature type="region of interest" description="Disordered" evidence="3">
    <location>
        <begin position="21"/>
        <end position="57"/>
    </location>
</feature>
<protein>
    <submittedName>
        <fullName evidence="5">Uncharacterized protein</fullName>
    </submittedName>
</protein>
<dbReference type="GO" id="GO:0005576">
    <property type="term" value="C:extracellular region"/>
    <property type="evidence" value="ECO:0007669"/>
    <property type="project" value="UniProtKB-SubCell"/>
</dbReference>
<dbReference type="GO" id="GO:0005509">
    <property type="term" value="F:calcium ion binding"/>
    <property type="evidence" value="ECO:0007669"/>
    <property type="project" value="InterPro"/>
</dbReference>
<dbReference type="InterPro" id="IPR018511">
    <property type="entry name" value="Hemolysin-typ_Ca-bd_CS"/>
</dbReference>
<keyword evidence="2" id="KW-0964">Secreted</keyword>
<accession>A0A9Q2RXX3</accession>
<evidence type="ECO:0000256" key="3">
    <source>
        <dbReference type="SAM" id="MobiDB-lite"/>
    </source>
</evidence>
<feature type="signal peptide" evidence="4">
    <location>
        <begin position="1"/>
        <end position="15"/>
    </location>
</feature>
<dbReference type="EMBL" id="JAFBWN010000008">
    <property type="protein sequence ID" value="MBM2355584.1"/>
    <property type="molecule type" value="Genomic_DNA"/>
</dbReference>
<gene>
    <name evidence="5" type="ORF">JQX14_13615</name>
</gene>
<evidence type="ECO:0000256" key="1">
    <source>
        <dbReference type="ARBA" id="ARBA00004613"/>
    </source>
</evidence>
<dbReference type="AlphaFoldDB" id="A0A9Q2RXX3"/>
<feature type="compositionally biased region" description="Acidic residues" evidence="3">
    <location>
        <begin position="21"/>
        <end position="30"/>
    </location>
</feature>
<dbReference type="InterPro" id="IPR001343">
    <property type="entry name" value="Hemolysn_Ca-bd"/>
</dbReference>
<dbReference type="PANTHER" id="PTHR38340:SF1">
    <property type="entry name" value="S-LAYER PROTEIN"/>
    <property type="match status" value="1"/>
</dbReference>
<evidence type="ECO:0000313" key="6">
    <source>
        <dbReference type="Proteomes" id="UP000809337"/>
    </source>
</evidence>
<dbReference type="Proteomes" id="UP000809337">
    <property type="component" value="Unassembled WGS sequence"/>
</dbReference>
<evidence type="ECO:0000313" key="5">
    <source>
        <dbReference type="EMBL" id="MBM2355584.1"/>
    </source>
</evidence>
<dbReference type="PANTHER" id="PTHR38340">
    <property type="entry name" value="S-LAYER PROTEIN"/>
    <property type="match status" value="1"/>
</dbReference>
<dbReference type="PRINTS" id="PR00313">
    <property type="entry name" value="CABNDNGRPT"/>
</dbReference>